<evidence type="ECO:0000256" key="4">
    <source>
        <dbReference type="ARBA" id="ARBA00023136"/>
    </source>
</evidence>
<dbReference type="Proteomes" id="UP000192656">
    <property type="component" value="Unassembled WGS sequence"/>
</dbReference>
<dbReference type="GO" id="GO:0071973">
    <property type="term" value="P:bacterial-type flagellum-dependent cell motility"/>
    <property type="evidence" value="ECO:0007669"/>
    <property type="project" value="InterPro"/>
</dbReference>
<evidence type="ECO:0000256" key="3">
    <source>
        <dbReference type="ARBA" id="ARBA00022729"/>
    </source>
</evidence>
<evidence type="ECO:0000256" key="8">
    <source>
        <dbReference type="SAM" id="SignalP"/>
    </source>
</evidence>
<dbReference type="PROSITE" id="PS51257">
    <property type="entry name" value="PROKAR_LIPOPROTEIN"/>
    <property type="match status" value="1"/>
</dbReference>
<sequence>MRLTLRPLAACAVLALLSACSTAPENAMKEPALSPVGSGLYQYPSLVQPAAFPRGGPRGKHSLWSDDRADFYHDPRALSVGDIVTVRINIKDEASLRNATDRTRESKVGAGLSLAGALGEWVLPDVGVDLEADGKSDAKGAGRISRSEDIKLSVAAVVTQELPNGNLMISGQQEMRVNFEVRVLSIAGIIRPRDILADNTIDYDKIAEARISYGGRGRVTDVQQPQWGQQVYDVVAPF</sequence>
<keyword evidence="9" id="KW-0969">Cilium</keyword>
<dbReference type="PRINTS" id="PR01008">
    <property type="entry name" value="FLGLRINGFLGH"/>
</dbReference>
<evidence type="ECO:0000256" key="7">
    <source>
        <dbReference type="HAMAP-Rule" id="MF_00415"/>
    </source>
</evidence>
<comment type="similarity">
    <text evidence="2 7">Belongs to the FlgH family.</text>
</comment>
<dbReference type="PANTHER" id="PTHR34933:SF1">
    <property type="entry name" value="FLAGELLAR L-RING PROTEIN"/>
    <property type="match status" value="1"/>
</dbReference>
<feature type="chain" id="PRO_5012619273" description="Flagellar L-ring protein" evidence="8">
    <location>
        <begin position="24"/>
        <end position="238"/>
    </location>
</feature>
<dbReference type="NCBIfam" id="NF001305">
    <property type="entry name" value="PRK00249.1-5"/>
    <property type="match status" value="1"/>
</dbReference>
<dbReference type="GO" id="GO:0009427">
    <property type="term" value="C:bacterial-type flagellum basal body, distal rod, L ring"/>
    <property type="evidence" value="ECO:0007669"/>
    <property type="project" value="InterPro"/>
</dbReference>
<evidence type="ECO:0000256" key="2">
    <source>
        <dbReference type="ARBA" id="ARBA00006929"/>
    </source>
</evidence>
<name>A0A1W1YKV5_9HYPH</name>
<dbReference type="InterPro" id="IPR000527">
    <property type="entry name" value="Flag_Lring"/>
</dbReference>
<proteinExistence type="inferred from homology"/>
<keyword evidence="7" id="KW-0449">Lipoprotein</keyword>
<evidence type="ECO:0000256" key="5">
    <source>
        <dbReference type="ARBA" id="ARBA00023143"/>
    </source>
</evidence>
<keyword evidence="3 7" id="KW-0732">Signal</keyword>
<dbReference type="PANTHER" id="PTHR34933">
    <property type="entry name" value="FLAGELLAR L-RING PROTEIN"/>
    <property type="match status" value="1"/>
</dbReference>
<dbReference type="RefSeq" id="WP_084408268.1">
    <property type="nucleotide sequence ID" value="NZ_FWXR01000001.1"/>
</dbReference>
<dbReference type="HAMAP" id="MF_00415">
    <property type="entry name" value="FlgH"/>
    <property type="match status" value="1"/>
</dbReference>
<keyword evidence="9" id="KW-0282">Flagellum</keyword>
<comment type="subcellular location">
    <subcellularLocation>
        <location evidence="7">Cell outer membrane</location>
        <topology evidence="7">Lipid-anchor</topology>
    </subcellularLocation>
    <subcellularLocation>
        <location evidence="7">Bacterial flagellum basal body</location>
    </subcellularLocation>
</comment>
<keyword evidence="6 7" id="KW-0998">Cell outer membrane</keyword>
<comment type="function">
    <text evidence="1 7">Assembles around the rod to form the L-ring and probably protects the motor/basal body from shearing forces during rotation.</text>
</comment>
<dbReference type="OrthoDB" id="9789227at2"/>
<organism evidence="9 10">
    <name type="scientific">Fulvimarina manganoxydans</name>
    <dbReference type="NCBI Taxonomy" id="937218"/>
    <lineage>
        <taxon>Bacteria</taxon>
        <taxon>Pseudomonadati</taxon>
        <taxon>Pseudomonadota</taxon>
        <taxon>Alphaproteobacteria</taxon>
        <taxon>Hyphomicrobiales</taxon>
        <taxon>Aurantimonadaceae</taxon>
        <taxon>Fulvimarina</taxon>
    </lineage>
</organism>
<evidence type="ECO:0000313" key="9">
    <source>
        <dbReference type="EMBL" id="SMC36441.1"/>
    </source>
</evidence>
<keyword evidence="5 7" id="KW-0975">Bacterial flagellum</keyword>
<accession>A0A1W1YKV5</accession>
<dbReference type="EMBL" id="FWXR01000001">
    <property type="protein sequence ID" value="SMC36441.1"/>
    <property type="molecule type" value="Genomic_DNA"/>
</dbReference>
<comment type="subunit">
    <text evidence="7">The basal body constitutes a major portion of the flagellar organelle and consists of four rings (L,P,S, and M) mounted on a central rod.</text>
</comment>
<dbReference type="GO" id="GO:0009279">
    <property type="term" value="C:cell outer membrane"/>
    <property type="evidence" value="ECO:0007669"/>
    <property type="project" value="UniProtKB-SubCell"/>
</dbReference>
<evidence type="ECO:0000256" key="6">
    <source>
        <dbReference type="ARBA" id="ARBA00023237"/>
    </source>
</evidence>
<evidence type="ECO:0000256" key="1">
    <source>
        <dbReference type="ARBA" id="ARBA00002591"/>
    </source>
</evidence>
<reference evidence="9 10" key="1">
    <citation type="submission" date="2017-04" db="EMBL/GenBank/DDBJ databases">
        <authorList>
            <person name="Afonso C.L."/>
            <person name="Miller P.J."/>
            <person name="Scott M.A."/>
            <person name="Spackman E."/>
            <person name="Goraichik I."/>
            <person name="Dimitrov K.M."/>
            <person name="Suarez D.L."/>
            <person name="Swayne D.E."/>
        </authorList>
    </citation>
    <scope>NUCLEOTIDE SEQUENCE [LARGE SCALE GENOMIC DNA]</scope>
    <source>
        <strain evidence="9 10">CGMCC 1.10972</strain>
    </source>
</reference>
<gene>
    <name evidence="7" type="primary">flgH</name>
    <name evidence="9" type="ORF">SAMN06297251_101393</name>
</gene>
<keyword evidence="4 7" id="KW-0472">Membrane</keyword>
<dbReference type="AlphaFoldDB" id="A0A1W1YKV5"/>
<evidence type="ECO:0000313" key="10">
    <source>
        <dbReference type="Proteomes" id="UP000192656"/>
    </source>
</evidence>
<keyword evidence="10" id="KW-1185">Reference proteome</keyword>
<dbReference type="GO" id="GO:0003774">
    <property type="term" value="F:cytoskeletal motor activity"/>
    <property type="evidence" value="ECO:0007669"/>
    <property type="project" value="InterPro"/>
</dbReference>
<keyword evidence="9" id="KW-0966">Cell projection</keyword>
<protein>
    <recommendedName>
        <fullName evidence="7">Flagellar L-ring protein</fullName>
    </recommendedName>
    <alternativeName>
        <fullName evidence="7">Basal body L-ring protein</fullName>
    </alternativeName>
</protein>
<dbReference type="STRING" id="937218.SAMN06297251_101393"/>
<dbReference type="Pfam" id="PF02107">
    <property type="entry name" value="FlgH"/>
    <property type="match status" value="1"/>
</dbReference>
<feature type="signal peptide" evidence="8">
    <location>
        <begin position="1"/>
        <end position="23"/>
    </location>
</feature>